<keyword evidence="3" id="KW-1185">Reference proteome</keyword>
<keyword evidence="1" id="KW-0472">Membrane</keyword>
<evidence type="ECO:0000313" key="2">
    <source>
        <dbReference type="EMBL" id="ABK71743.1"/>
    </source>
</evidence>
<accession>A0QVV4</accession>
<keyword evidence="1" id="KW-1133">Transmembrane helix</keyword>
<proteinExistence type="predicted"/>
<name>A0QVV4_MYCS2</name>
<dbReference type="KEGG" id="msm:MSMEG_2709"/>
<protein>
    <submittedName>
        <fullName evidence="2">Uncharacterized protein</fullName>
    </submittedName>
</protein>
<dbReference type="Proteomes" id="UP000000757">
    <property type="component" value="Chromosome"/>
</dbReference>
<organism evidence="2 3">
    <name type="scientific">Mycolicibacterium smegmatis (strain ATCC 700084 / mc(2)155)</name>
    <name type="common">Mycobacterium smegmatis</name>
    <dbReference type="NCBI Taxonomy" id="246196"/>
    <lineage>
        <taxon>Bacteria</taxon>
        <taxon>Bacillati</taxon>
        <taxon>Actinomycetota</taxon>
        <taxon>Actinomycetes</taxon>
        <taxon>Mycobacteriales</taxon>
        <taxon>Mycobacteriaceae</taxon>
        <taxon>Mycolicibacterium</taxon>
    </lineage>
</organism>
<reference evidence="2 3" key="1">
    <citation type="submission" date="2006-10" db="EMBL/GenBank/DDBJ databases">
        <authorList>
            <person name="Fleischmann R.D."/>
            <person name="Dodson R.J."/>
            <person name="Haft D.H."/>
            <person name="Merkel J.S."/>
            <person name="Nelson W.C."/>
            <person name="Fraser C.M."/>
        </authorList>
    </citation>
    <scope>NUCLEOTIDE SEQUENCE [LARGE SCALE GENOMIC DNA]</scope>
    <source>
        <strain evidence="3">ATCC 700084 / mc(2)155</strain>
    </source>
</reference>
<evidence type="ECO:0000313" key="3">
    <source>
        <dbReference type="Proteomes" id="UP000000757"/>
    </source>
</evidence>
<keyword evidence="1" id="KW-0812">Transmembrane</keyword>
<dbReference type="AlphaFoldDB" id="A0QVV4"/>
<feature type="transmembrane region" description="Helical" evidence="1">
    <location>
        <begin position="6"/>
        <end position="33"/>
    </location>
</feature>
<evidence type="ECO:0000256" key="1">
    <source>
        <dbReference type="SAM" id="Phobius"/>
    </source>
</evidence>
<sequence length="50" mass="5116">MSVRGWWSWGLVISFGAPFGTVIGHALVAPIGARRPVGGAARRLIGSGVA</sequence>
<dbReference type="EMBL" id="CP000480">
    <property type="protein sequence ID" value="ABK71743.1"/>
    <property type="molecule type" value="Genomic_DNA"/>
</dbReference>
<gene>
    <name evidence="2" type="ordered locus">MSMEG_2709</name>
</gene>